<evidence type="ECO:0000313" key="5">
    <source>
        <dbReference type="Proteomes" id="UP000838324"/>
    </source>
</evidence>
<dbReference type="Gene3D" id="2.160.20.20">
    <property type="match status" value="1"/>
</dbReference>
<organism evidence="4 5">
    <name type="scientific">Paenibacillus auburnensis</name>
    <dbReference type="NCBI Taxonomy" id="2905649"/>
    <lineage>
        <taxon>Bacteria</taxon>
        <taxon>Bacillati</taxon>
        <taxon>Bacillota</taxon>
        <taxon>Bacilli</taxon>
        <taxon>Bacillales</taxon>
        <taxon>Paenibacillaceae</taxon>
        <taxon>Paenibacillus</taxon>
    </lineage>
</organism>
<accession>A0ABN8GS52</accession>
<evidence type="ECO:0000256" key="1">
    <source>
        <dbReference type="SAM" id="MobiDB-lite"/>
    </source>
</evidence>
<dbReference type="InterPro" id="IPR012854">
    <property type="entry name" value="Cu_amine_oxidase-like_N"/>
</dbReference>
<keyword evidence="5" id="KW-1185">Reference proteome</keyword>
<name>A0ABN8GS52_9BACL</name>
<feature type="domain" description="Copper amine oxidase-like N-terminal" evidence="3">
    <location>
        <begin position="60"/>
        <end position="104"/>
    </location>
</feature>
<evidence type="ECO:0000313" key="4">
    <source>
        <dbReference type="EMBL" id="CAH1215557.1"/>
    </source>
</evidence>
<dbReference type="EMBL" id="CAKMMG010000007">
    <property type="protein sequence ID" value="CAH1215557.1"/>
    <property type="molecule type" value="Genomic_DNA"/>
</dbReference>
<evidence type="ECO:0000259" key="3">
    <source>
        <dbReference type="Pfam" id="PF07833"/>
    </source>
</evidence>
<dbReference type="SUPFAM" id="SSF55383">
    <property type="entry name" value="Copper amine oxidase, domain N"/>
    <property type="match status" value="1"/>
</dbReference>
<comment type="caution">
    <text evidence="4">The sequence shown here is derived from an EMBL/GenBank/DDBJ whole genome shotgun (WGS) entry which is preliminary data.</text>
</comment>
<dbReference type="SUPFAM" id="SSF51126">
    <property type="entry name" value="Pectin lyase-like"/>
    <property type="match status" value="1"/>
</dbReference>
<dbReference type="RefSeq" id="WP_236335962.1">
    <property type="nucleotide sequence ID" value="NZ_CAKMMG010000007.1"/>
</dbReference>
<reference evidence="4" key="1">
    <citation type="submission" date="2022-01" db="EMBL/GenBank/DDBJ databases">
        <authorList>
            <person name="Criscuolo A."/>
        </authorList>
    </citation>
    <scope>NUCLEOTIDE SEQUENCE</scope>
    <source>
        <strain evidence="4">CIP111892</strain>
    </source>
</reference>
<dbReference type="Gene3D" id="3.30.457.10">
    <property type="entry name" value="Copper amine oxidase-like, N-terminal domain"/>
    <property type="match status" value="1"/>
</dbReference>
<dbReference type="Pfam" id="PF07833">
    <property type="entry name" value="Cu_amine_oxidN1"/>
    <property type="match status" value="1"/>
</dbReference>
<feature type="compositionally biased region" description="Low complexity" evidence="1">
    <location>
        <begin position="105"/>
        <end position="127"/>
    </location>
</feature>
<feature type="signal peptide" evidence="2">
    <location>
        <begin position="1"/>
        <end position="28"/>
    </location>
</feature>
<protein>
    <recommendedName>
        <fullName evidence="3">Copper amine oxidase-like N-terminal domain-containing protein</fullName>
    </recommendedName>
</protein>
<feature type="chain" id="PRO_5045080814" description="Copper amine oxidase-like N-terminal domain-containing protein" evidence="2">
    <location>
        <begin position="29"/>
        <end position="529"/>
    </location>
</feature>
<dbReference type="InterPro" id="IPR011050">
    <property type="entry name" value="Pectin_lyase_fold/virulence"/>
</dbReference>
<sequence>MSKKSTMKGFVVGAAVTASLAMSMSAYADTIQKQIAVTYDDIIVKLNGQETALKDATGATVEPFIYNGTVYLPARAISEAVGLSASYDKTTKTVSLTSSGESVSTDGKTGTPPEGTPPTGTGSTDSTVDASSLGSATYLLSGSTASKTGDTISATAMGASAVKVTNSGSLTLNGVTLNKTGNTSSEDNSNFYGLNAALLATAGSTITLNDSTISTAATGSNAVFATGVGSTVNVSGVTINTTADSSRGLDATYSGTVNAVNTNITTSGTHSASIATDRGNGTVNVTGGTMNTTGTDSPGIYSTGNITVTNALLTATGSEAAVIEGKNSITLNNTNLSGAKKSGVMLYQSFSGDAEVGTSTFNMSGGSLAAYTGPLFYATNTEAVINLKNAGLTAASGILLNAAADQWGTTGANGASVTLNANAQPLTGDVTADSISSVAVVLSNGSSLSGAIDNANTAKSASLTLDANSTWNVTGDSYLSALISSVADFSNIKDNGYDIYYDASASANSWLGGQTYYLANGGLLTPAVN</sequence>
<feature type="compositionally biased region" description="Polar residues" evidence="1">
    <location>
        <begin position="94"/>
        <end position="104"/>
    </location>
</feature>
<feature type="region of interest" description="Disordered" evidence="1">
    <location>
        <begin position="94"/>
        <end position="128"/>
    </location>
</feature>
<dbReference type="Proteomes" id="UP000838324">
    <property type="component" value="Unassembled WGS sequence"/>
</dbReference>
<evidence type="ECO:0000256" key="2">
    <source>
        <dbReference type="SAM" id="SignalP"/>
    </source>
</evidence>
<dbReference type="InterPro" id="IPR036582">
    <property type="entry name" value="Mao_N_sf"/>
</dbReference>
<keyword evidence="2" id="KW-0732">Signal</keyword>
<dbReference type="InterPro" id="IPR012332">
    <property type="entry name" value="Autotransporter_pectin_lyase_C"/>
</dbReference>
<proteinExistence type="predicted"/>
<gene>
    <name evidence="4" type="ORF">PAECIP111892_04124</name>
</gene>